<dbReference type="InterPro" id="IPR012336">
    <property type="entry name" value="Thioredoxin-like_fold"/>
</dbReference>
<dbReference type="CDD" id="cd03023">
    <property type="entry name" value="DsbA_Com1_like"/>
    <property type="match status" value="1"/>
</dbReference>
<keyword evidence="9" id="KW-1185">Reference proteome</keyword>
<keyword evidence="4" id="KW-0560">Oxidoreductase</keyword>
<dbReference type="OrthoDB" id="9780147at2"/>
<feature type="domain" description="Thioredoxin" evidence="7">
    <location>
        <begin position="46"/>
        <end position="238"/>
    </location>
</feature>
<proteinExistence type="inferred from homology"/>
<dbReference type="RefSeq" id="WP_160612515.1">
    <property type="nucleotide sequence ID" value="NZ_JAUFQM010000001.1"/>
</dbReference>
<evidence type="ECO:0000259" key="7">
    <source>
        <dbReference type="PROSITE" id="PS51352"/>
    </source>
</evidence>
<dbReference type="EMBL" id="WTYZ01000001">
    <property type="protein sequence ID" value="MXO82195.1"/>
    <property type="molecule type" value="Genomic_DNA"/>
</dbReference>
<evidence type="ECO:0000313" key="8">
    <source>
        <dbReference type="EMBL" id="MXO82195.1"/>
    </source>
</evidence>
<reference evidence="8 9" key="1">
    <citation type="submission" date="2019-12" db="EMBL/GenBank/DDBJ databases">
        <title>Genomic-based taxomic classification of the family Erythrobacteraceae.</title>
        <authorList>
            <person name="Xu L."/>
        </authorList>
    </citation>
    <scope>NUCLEOTIDE SEQUENCE [LARGE SCALE GENOMIC DNA]</scope>
    <source>
        <strain evidence="8 9">KCTC 42006</strain>
    </source>
</reference>
<evidence type="ECO:0000256" key="1">
    <source>
        <dbReference type="ARBA" id="ARBA00003565"/>
    </source>
</evidence>
<dbReference type="Pfam" id="PF13462">
    <property type="entry name" value="Thioredoxin_4"/>
    <property type="match status" value="1"/>
</dbReference>
<dbReference type="InterPro" id="IPR041205">
    <property type="entry name" value="ScsC_N"/>
</dbReference>
<accession>A0A844Z2N5</accession>
<evidence type="ECO:0000256" key="2">
    <source>
        <dbReference type="ARBA" id="ARBA00005791"/>
    </source>
</evidence>
<sequence length="239" mass="25471">MAKRIENTSLRSRLVTALIALAFGFGGAALWSATGMGHAQTRSYLLENPDILPEMAENFQKQQARERLADIADEVVAPFPGAVMGNPEGSVTLVEFTDYGCSFCRVSADHIASLIAKNPELRVVIREWPIFEGSDKAAQMALAAAEQGKFTDFHLEMFATGPPSESTIMDAAASAGLDLARAEQFIAGRGADYELSKNAALAKQLGFGGTPSWVVGDQVFEGAVGEAKLQEAIDAARES</sequence>
<dbReference type="PANTHER" id="PTHR13887:SF14">
    <property type="entry name" value="DISULFIDE BOND FORMATION PROTEIN D"/>
    <property type="match status" value="1"/>
</dbReference>
<comment type="function">
    <text evidence="1">May be required for disulfide bond formation in some proteins.</text>
</comment>
<dbReference type="PROSITE" id="PS51352">
    <property type="entry name" value="THIOREDOXIN_2"/>
    <property type="match status" value="1"/>
</dbReference>
<gene>
    <name evidence="8" type="ORF">GRI35_02245</name>
</gene>
<comment type="caution">
    <text evidence="8">The sequence shown here is derived from an EMBL/GenBank/DDBJ whole genome shotgun (WGS) entry which is preliminary data.</text>
</comment>
<comment type="similarity">
    <text evidence="2">Belongs to the thioredoxin family. DsbA subfamily.</text>
</comment>
<dbReference type="InterPro" id="IPR036249">
    <property type="entry name" value="Thioredoxin-like_sf"/>
</dbReference>
<evidence type="ECO:0000256" key="6">
    <source>
        <dbReference type="ARBA" id="ARBA00023284"/>
    </source>
</evidence>
<name>A0A844Z2N5_9SPHN</name>
<dbReference type="Proteomes" id="UP000460290">
    <property type="component" value="Unassembled WGS sequence"/>
</dbReference>
<dbReference type="Gene3D" id="3.40.30.10">
    <property type="entry name" value="Glutaredoxin"/>
    <property type="match status" value="1"/>
</dbReference>
<evidence type="ECO:0000256" key="4">
    <source>
        <dbReference type="ARBA" id="ARBA00023002"/>
    </source>
</evidence>
<organism evidence="8 9">
    <name type="scientific">Pontixanthobacter aestiaquae</name>
    <dbReference type="NCBI Taxonomy" id="1509367"/>
    <lineage>
        <taxon>Bacteria</taxon>
        <taxon>Pseudomonadati</taxon>
        <taxon>Pseudomonadota</taxon>
        <taxon>Alphaproteobacteria</taxon>
        <taxon>Sphingomonadales</taxon>
        <taxon>Erythrobacteraceae</taxon>
        <taxon>Pontixanthobacter</taxon>
    </lineage>
</organism>
<dbReference type="AlphaFoldDB" id="A0A844Z2N5"/>
<evidence type="ECO:0000256" key="3">
    <source>
        <dbReference type="ARBA" id="ARBA00022729"/>
    </source>
</evidence>
<dbReference type="GO" id="GO:0016491">
    <property type="term" value="F:oxidoreductase activity"/>
    <property type="evidence" value="ECO:0007669"/>
    <property type="project" value="UniProtKB-KW"/>
</dbReference>
<dbReference type="SUPFAM" id="SSF52833">
    <property type="entry name" value="Thioredoxin-like"/>
    <property type="match status" value="1"/>
</dbReference>
<dbReference type="Pfam" id="PF18312">
    <property type="entry name" value="ScsC_N"/>
    <property type="match status" value="1"/>
</dbReference>
<keyword evidence="6" id="KW-0676">Redox-active center</keyword>
<evidence type="ECO:0000256" key="5">
    <source>
        <dbReference type="ARBA" id="ARBA00023157"/>
    </source>
</evidence>
<dbReference type="PANTHER" id="PTHR13887">
    <property type="entry name" value="GLUTATHIONE S-TRANSFERASE KAPPA"/>
    <property type="match status" value="1"/>
</dbReference>
<keyword evidence="5" id="KW-1015">Disulfide bond</keyword>
<dbReference type="InterPro" id="IPR013766">
    <property type="entry name" value="Thioredoxin_domain"/>
</dbReference>
<protein>
    <submittedName>
        <fullName evidence="8">Thioredoxin domain-containing protein</fullName>
    </submittedName>
</protein>
<evidence type="ECO:0000313" key="9">
    <source>
        <dbReference type="Proteomes" id="UP000460290"/>
    </source>
</evidence>
<keyword evidence="3" id="KW-0732">Signal</keyword>